<name>A0A1Q5SQX3_9BACL</name>
<keyword evidence="1" id="KW-0812">Transmembrane</keyword>
<evidence type="ECO:0000256" key="1">
    <source>
        <dbReference type="SAM" id="Phobius"/>
    </source>
</evidence>
<dbReference type="AlphaFoldDB" id="A0A1Q5SQX3"/>
<reference evidence="3 5" key="4">
    <citation type="submission" date="2023-08" db="EMBL/GenBank/DDBJ databases">
        <title>Genome sequencing of the thermostable Gram positive bacteria Geobacillus proteiniphilus strain T-6.</title>
        <authorList>
            <person name="Shulami S."/>
            <person name="Shoham Y."/>
        </authorList>
    </citation>
    <scope>NUCLEOTIDE SEQUENCE [LARGE SCALE GENOMIC DNA]</scope>
    <source>
        <strain evidence="3 5">T-6</strain>
    </source>
</reference>
<evidence type="ECO:0000313" key="4">
    <source>
        <dbReference type="Proteomes" id="UP000186030"/>
    </source>
</evidence>
<organism evidence="2 4">
    <name type="scientific">Geobacillus proteiniphilus</name>
    <dbReference type="NCBI Taxonomy" id="860353"/>
    <lineage>
        <taxon>Bacteria</taxon>
        <taxon>Bacillati</taxon>
        <taxon>Bacillota</taxon>
        <taxon>Bacilli</taxon>
        <taxon>Bacillales</taxon>
        <taxon>Anoxybacillaceae</taxon>
        <taxon>Geobacillus</taxon>
    </lineage>
</organism>
<dbReference type="Proteomes" id="UP000186030">
    <property type="component" value="Unassembled WGS sequence"/>
</dbReference>
<evidence type="ECO:0000313" key="5">
    <source>
        <dbReference type="Proteomes" id="UP001223761"/>
    </source>
</evidence>
<evidence type="ECO:0000313" key="3">
    <source>
        <dbReference type="EMBL" id="WMJ17191.1"/>
    </source>
</evidence>
<dbReference type="EMBL" id="MQMG01000046">
    <property type="protein sequence ID" value="OKO90399.1"/>
    <property type="molecule type" value="Genomic_DNA"/>
</dbReference>
<gene>
    <name evidence="2" type="ORF">BRO54_3045</name>
    <name evidence="3" type="ORF">RA955_03470</name>
</gene>
<reference evidence="2 4" key="1">
    <citation type="submission" date="2016-11" db="EMBL/GenBank/DDBJ databases">
        <authorList>
            <person name="Kadnikov V."/>
            <person name="Nazina T."/>
        </authorList>
    </citation>
    <scope>NUCLEOTIDE SEQUENCE [LARGE SCALE GENOMIC DNA]</scope>
    <source>
        <strain evidence="2 4">1017</strain>
    </source>
</reference>
<evidence type="ECO:0000313" key="2">
    <source>
        <dbReference type="EMBL" id="OKO90399.1"/>
    </source>
</evidence>
<dbReference type="EMBL" id="CP133076">
    <property type="protein sequence ID" value="WMJ17191.1"/>
    <property type="molecule type" value="Genomic_DNA"/>
</dbReference>
<dbReference type="Proteomes" id="UP001223761">
    <property type="component" value="Chromosome"/>
</dbReference>
<proteinExistence type="predicted"/>
<keyword evidence="5" id="KW-1185">Reference proteome</keyword>
<keyword evidence="1" id="KW-1133">Transmembrane helix</keyword>
<feature type="transmembrane region" description="Helical" evidence="1">
    <location>
        <begin position="14"/>
        <end position="35"/>
    </location>
</feature>
<protein>
    <submittedName>
        <fullName evidence="2">Uncharacterized protein</fullName>
    </submittedName>
</protein>
<reference evidence="2" key="3">
    <citation type="journal article" date="2019" name="Int. J. Syst. Evol. Microbiol.">
        <title>Geobacillus proteiniphilus sp. nov., a thermophilic bacterium isolated from a high-temperature heavy oil reservoir in China.</title>
        <authorList>
            <person name="Semenova E.M."/>
            <person name="Sokolova D.S."/>
            <person name="Grouzdev D.S."/>
            <person name="Poltaraus A.B."/>
            <person name="Vinokurova N.G."/>
            <person name="Tourova T.P."/>
            <person name="Nazina T.N."/>
        </authorList>
    </citation>
    <scope>NUCLEOTIDE SEQUENCE</scope>
    <source>
        <strain evidence="2">1017</strain>
    </source>
</reference>
<dbReference type="RefSeq" id="WP_275651050.1">
    <property type="nucleotide sequence ID" value="NZ_CP133076.1"/>
</dbReference>
<sequence>MAEMITYSSFATDWLPITIVSAAVAVSVFIAILVFKVGLKRKS</sequence>
<accession>A0A1Q5SQX3</accession>
<reference evidence="4" key="2">
    <citation type="submission" date="2017-01" db="EMBL/GenBank/DDBJ databases">
        <title>Genome sequencing and annotation of Geobacillus sp. 1017, a Hydrocarbon-Oxidizing Thermophilic Bacterium Isolated from a Heavy Oil Reservoir (China).</title>
        <authorList>
            <person name="Kadnikov V.V."/>
            <person name="Mardanov A.V."/>
            <person name="Poltaraus A.B."/>
            <person name="Sokolova D.S."/>
            <person name="Semenova E.M."/>
            <person name="Ravin N.V."/>
            <person name="Tourova T.P."/>
            <person name="Nazina T.N."/>
        </authorList>
    </citation>
    <scope>NUCLEOTIDE SEQUENCE [LARGE SCALE GENOMIC DNA]</scope>
    <source>
        <strain evidence="4">1017</strain>
    </source>
</reference>
<keyword evidence="1" id="KW-0472">Membrane</keyword>